<name>L1IVD1_GUITC</name>
<sequence>MILAMLSSMYFSICLRWIQILKVNGIRSFRYYRFSVEGIRSRGNSTYAHAQTFGILKDGVDVRNSLWQKSVRHNMTWQPDGSILLSFEQPVQANGFYFMTESTNPELDPVLFHVTASDDRLRWETFGSSSFSFDWLISYHDTRRIFILSDESYPTTFMRNEVEVFDMSAPRLKTCLLITINLIRTFTFGLPAFLGLSKQEFVAKRVLQSGMIIAGCVKTVLAIYDPYNRGSILLHIILTVFMALSIQLFDDDRTFWGSLLVLYSAWAIIGMRLANNVNIIYAVSVCSVSALILVYRSRIAAEIRKLALTDKNAYDSAWLSMSSLSENARLIDLLREELNEFPIPLRSEARHYEECTCRMGLGSESSFSDERGTPKGSCYQQLKRWCRLRSPVSSLDRLYAQAACVQCLLHDKISQREPGGLLLAGATLKSSEQAIEKALRCYKGDGSRVVDICRQRLVVDSMDHLLKLVQLIKDDDALHIVRVKDRMTLPFNHPSMQESCGFRAVLLNFHFLTDEALSFGLAGHICEVQLTLKEFAALCSAESHQRYKRYRYLIRH</sequence>
<feature type="transmembrane region" description="Helical" evidence="1">
    <location>
        <begin position="176"/>
        <end position="194"/>
    </location>
</feature>
<dbReference type="AlphaFoldDB" id="L1IVD1"/>
<dbReference type="EnsemblProtists" id="EKX39829">
    <property type="protein sequence ID" value="EKX39829"/>
    <property type="gene ID" value="GUITHDRAFT_114079"/>
</dbReference>
<dbReference type="GeneID" id="17296622"/>
<dbReference type="RefSeq" id="XP_005826809.1">
    <property type="nucleotide sequence ID" value="XM_005826752.1"/>
</dbReference>
<keyword evidence="4" id="KW-1185">Reference proteome</keyword>
<keyword evidence="1" id="KW-0472">Membrane</keyword>
<feature type="transmembrane region" description="Helical" evidence="1">
    <location>
        <begin position="279"/>
        <end position="295"/>
    </location>
</feature>
<dbReference type="KEGG" id="gtt:GUITHDRAFT_114079"/>
<feature type="transmembrane region" description="Helical" evidence="1">
    <location>
        <begin position="230"/>
        <end position="249"/>
    </location>
</feature>
<dbReference type="PaxDb" id="55529-EKX39829"/>
<dbReference type="Proteomes" id="UP000011087">
    <property type="component" value="Unassembled WGS sequence"/>
</dbReference>
<reference evidence="4" key="2">
    <citation type="submission" date="2012-11" db="EMBL/GenBank/DDBJ databases">
        <authorList>
            <person name="Kuo A."/>
            <person name="Curtis B.A."/>
            <person name="Tanifuji G."/>
            <person name="Burki F."/>
            <person name="Gruber A."/>
            <person name="Irimia M."/>
            <person name="Maruyama S."/>
            <person name="Arias M.C."/>
            <person name="Ball S.G."/>
            <person name="Gile G.H."/>
            <person name="Hirakawa Y."/>
            <person name="Hopkins J.F."/>
            <person name="Rensing S.A."/>
            <person name="Schmutz J."/>
            <person name="Symeonidi A."/>
            <person name="Elias M."/>
            <person name="Eveleigh R.J."/>
            <person name="Herman E.K."/>
            <person name="Klute M.J."/>
            <person name="Nakayama T."/>
            <person name="Obornik M."/>
            <person name="Reyes-Prieto A."/>
            <person name="Armbrust E.V."/>
            <person name="Aves S.J."/>
            <person name="Beiko R.G."/>
            <person name="Coutinho P."/>
            <person name="Dacks J.B."/>
            <person name="Durnford D.G."/>
            <person name="Fast N.M."/>
            <person name="Green B.R."/>
            <person name="Grisdale C."/>
            <person name="Hempe F."/>
            <person name="Henrissat B."/>
            <person name="Hoppner M.P."/>
            <person name="Ishida K.-I."/>
            <person name="Kim E."/>
            <person name="Koreny L."/>
            <person name="Kroth P.G."/>
            <person name="Liu Y."/>
            <person name="Malik S.-B."/>
            <person name="Maier U.G."/>
            <person name="McRose D."/>
            <person name="Mock T."/>
            <person name="Neilson J.A."/>
            <person name="Onodera N.T."/>
            <person name="Poole A.M."/>
            <person name="Pritham E.J."/>
            <person name="Richards T.A."/>
            <person name="Rocap G."/>
            <person name="Roy S.W."/>
            <person name="Sarai C."/>
            <person name="Schaack S."/>
            <person name="Shirato S."/>
            <person name="Slamovits C.H."/>
            <person name="Spencer D.F."/>
            <person name="Suzuki S."/>
            <person name="Worden A.Z."/>
            <person name="Zauner S."/>
            <person name="Barry K."/>
            <person name="Bell C."/>
            <person name="Bharti A.K."/>
            <person name="Crow J.A."/>
            <person name="Grimwood J."/>
            <person name="Kramer R."/>
            <person name="Lindquist E."/>
            <person name="Lucas S."/>
            <person name="Salamov A."/>
            <person name="McFadden G.I."/>
            <person name="Lane C.E."/>
            <person name="Keeling P.J."/>
            <person name="Gray M.W."/>
            <person name="Grigoriev I.V."/>
            <person name="Archibald J.M."/>
        </authorList>
    </citation>
    <scope>NUCLEOTIDE SEQUENCE</scope>
    <source>
        <strain evidence="4">CCMP2712</strain>
    </source>
</reference>
<keyword evidence="1" id="KW-1133">Transmembrane helix</keyword>
<proteinExistence type="predicted"/>
<evidence type="ECO:0000256" key="1">
    <source>
        <dbReference type="SAM" id="Phobius"/>
    </source>
</evidence>
<dbReference type="EMBL" id="JH993036">
    <property type="protein sequence ID" value="EKX39829.1"/>
    <property type="molecule type" value="Genomic_DNA"/>
</dbReference>
<evidence type="ECO:0000313" key="3">
    <source>
        <dbReference type="EnsemblProtists" id="EKX39829"/>
    </source>
</evidence>
<accession>L1IVD1</accession>
<dbReference type="HOGENOM" id="CLU_407974_0_0_1"/>
<gene>
    <name evidence="2" type="ORF">GUITHDRAFT_114079</name>
</gene>
<organism evidence="2">
    <name type="scientific">Guillardia theta (strain CCMP2712)</name>
    <name type="common">Cryptophyte</name>
    <dbReference type="NCBI Taxonomy" id="905079"/>
    <lineage>
        <taxon>Eukaryota</taxon>
        <taxon>Cryptophyceae</taxon>
        <taxon>Pyrenomonadales</taxon>
        <taxon>Geminigeraceae</taxon>
        <taxon>Guillardia</taxon>
    </lineage>
</organism>
<feature type="transmembrane region" description="Helical" evidence="1">
    <location>
        <begin position="256"/>
        <end position="273"/>
    </location>
</feature>
<reference evidence="2 4" key="1">
    <citation type="journal article" date="2012" name="Nature">
        <title>Algal genomes reveal evolutionary mosaicism and the fate of nucleomorphs.</title>
        <authorList>
            <consortium name="DOE Joint Genome Institute"/>
            <person name="Curtis B.A."/>
            <person name="Tanifuji G."/>
            <person name="Burki F."/>
            <person name="Gruber A."/>
            <person name="Irimia M."/>
            <person name="Maruyama S."/>
            <person name="Arias M.C."/>
            <person name="Ball S.G."/>
            <person name="Gile G.H."/>
            <person name="Hirakawa Y."/>
            <person name="Hopkins J.F."/>
            <person name="Kuo A."/>
            <person name="Rensing S.A."/>
            <person name="Schmutz J."/>
            <person name="Symeonidi A."/>
            <person name="Elias M."/>
            <person name="Eveleigh R.J."/>
            <person name="Herman E.K."/>
            <person name="Klute M.J."/>
            <person name="Nakayama T."/>
            <person name="Obornik M."/>
            <person name="Reyes-Prieto A."/>
            <person name="Armbrust E.V."/>
            <person name="Aves S.J."/>
            <person name="Beiko R.G."/>
            <person name="Coutinho P."/>
            <person name="Dacks J.B."/>
            <person name="Durnford D.G."/>
            <person name="Fast N.M."/>
            <person name="Green B.R."/>
            <person name="Grisdale C.J."/>
            <person name="Hempel F."/>
            <person name="Henrissat B."/>
            <person name="Hoppner M.P."/>
            <person name="Ishida K."/>
            <person name="Kim E."/>
            <person name="Koreny L."/>
            <person name="Kroth P.G."/>
            <person name="Liu Y."/>
            <person name="Malik S.B."/>
            <person name="Maier U.G."/>
            <person name="McRose D."/>
            <person name="Mock T."/>
            <person name="Neilson J.A."/>
            <person name="Onodera N.T."/>
            <person name="Poole A.M."/>
            <person name="Pritham E.J."/>
            <person name="Richards T.A."/>
            <person name="Rocap G."/>
            <person name="Roy S.W."/>
            <person name="Sarai C."/>
            <person name="Schaack S."/>
            <person name="Shirato S."/>
            <person name="Slamovits C.H."/>
            <person name="Spencer D.F."/>
            <person name="Suzuki S."/>
            <person name="Worden A.Z."/>
            <person name="Zauner S."/>
            <person name="Barry K."/>
            <person name="Bell C."/>
            <person name="Bharti A.K."/>
            <person name="Crow J.A."/>
            <person name="Grimwood J."/>
            <person name="Kramer R."/>
            <person name="Lindquist E."/>
            <person name="Lucas S."/>
            <person name="Salamov A."/>
            <person name="McFadden G.I."/>
            <person name="Lane C.E."/>
            <person name="Keeling P.J."/>
            <person name="Gray M.W."/>
            <person name="Grigoriev I.V."/>
            <person name="Archibald J.M."/>
        </authorList>
    </citation>
    <scope>NUCLEOTIDE SEQUENCE</scope>
    <source>
        <strain evidence="2 4">CCMP2712</strain>
    </source>
</reference>
<evidence type="ECO:0000313" key="2">
    <source>
        <dbReference type="EMBL" id="EKX39829.1"/>
    </source>
</evidence>
<evidence type="ECO:0000313" key="4">
    <source>
        <dbReference type="Proteomes" id="UP000011087"/>
    </source>
</evidence>
<feature type="transmembrane region" description="Helical" evidence="1">
    <location>
        <begin position="206"/>
        <end position="224"/>
    </location>
</feature>
<reference evidence="3" key="3">
    <citation type="submission" date="2015-06" db="UniProtKB">
        <authorList>
            <consortium name="EnsemblProtists"/>
        </authorList>
    </citation>
    <scope>IDENTIFICATION</scope>
</reference>
<protein>
    <submittedName>
        <fullName evidence="2 3">Uncharacterized protein</fullName>
    </submittedName>
</protein>
<keyword evidence="1" id="KW-0812">Transmembrane</keyword>